<protein>
    <submittedName>
        <fullName evidence="2">Uncharacterized protein</fullName>
    </submittedName>
</protein>
<proteinExistence type="predicted"/>
<name>A0A7C8J4B3_ORBOL</name>
<comment type="caution">
    <text evidence="2">The sequence shown here is derived from an EMBL/GenBank/DDBJ whole genome shotgun (WGS) entry which is preliminary data.</text>
</comment>
<feature type="region of interest" description="Disordered" evidence="1">
    <location>
        <begin position="1"/>
        <end position="23"/>
    </location>
</feature>
<organism evidence="2 3">
    <name type="scientific">Orbilia oligospora</name>
    <name type="common">Nematode-trapping fungus</name>
    <name type="synonym">Arthrobotrys oligospora</name>
    <dbReference type="NCBI Taxonomy" id="2813651"/>
    <lineage>
        <taxon>Eukaryota</taxon>
        <taxon>Fungi</taxon>
        <taxon>Dikarya</taxon>
        <taxon>Ascomycota</taxon>
        <taxon>Pezizomycotina</taxon>
        <taxon>Orbiliomycetes</taxon>
        <taxon>Orbiliales</taxon>
        <taxon>Orbiliaceae</taxon>
        <taxon>Orbilia</taxon>
    </lineage>
</organism>
<accession>A0A7C8J4B3</accession>
<dbReference type="Proteomes" id="UP000475325">
    <property type="component" value="Unassembled WGS sequence"/>
</dbReference>
<evidence type="ECO:0000313" key="2">
    <source>
        <dbReference type="EMBL" id="KAF3088533.1"/>
    </source>
</evidence>
<sequence length="89" mass="10115">MLDPDYDYAQSITTGNGKSNRDKLSPPLVELIDWGYFSSKNNLAFPLDSVHDAYIRPAIARQLYVITNRGRTIVSPSKPAKPQMFKREE</sequence>
<dbReference type="EMBL" id="WIQW01000071">
    <property type="protein sequence ID" value="KAF3088533.1"/>
    <property type="molecule type" value="Genomic_DNA"/>
</dbReference>
<gene>
    <name evidence="2" type="ORF">TWF102_010185</name>
</gene>
<evidence type="ECO:0000313" key="3">
    <source>
        <dbReference type="Proteomes" id="UP000475325"/>
    </source>
</evidence>
<reference evidence="2 3" key="1">
    <citation type="submission" date="2019-06" db="EMBL/GenBank/DDBJ databases">
        <authorList>
            <person name="Palmer J.M."/>
        </authorList>
    </citation>
    <scope>NUCLEOTIDE SEQUENCE [LARGE SCALE GENOMIC DNA]</scope>
    <source>
        <strain evidence="2 3">TWF102</strain>
    </source>
</reference>
<dbReference type="AlphaFoldDB" id="A0A7C8J4B3"/>
<evidence type="ECO:0000256" key="1">
    <source>
        <dbReference type="SAM" id="MobiDB-lite"/>
    </source>
</evidence>